<dbReference type="PANTHER" id="PTHR30419:SF2">
    <property type="entry name" value="LYSR FAMILY TRANSCRIPTIONAL REGULATOR"/>
    <property type="match status" value="1"/>
</dbReference>
<evidence type="ECO:0000256" key="4">
    <source>
        <dbReference type="ARBA" id="ARBA00023163"/>
    </source>
</evidence>
<dbReference type="EMBL" id="BMZD01000005">
    <property type="protein sequence ID" value="GHA02185.1"/>
    <property type="molecule type" value="Genomic_DNA"/>
</dbReference>
<dbReference type="InterPro" id="IPR036390">
    <property type="entry name" value="WH_DNA-bd_sf"/>
</dbReference>
<accession>A0A918RMD8</accession>
<sequence>MARAAEREHITPSSVSRRITALEAHLGIRLLERTDRGVRPTAAGIDFHICAQEILSTIERTARKFDTFRNGAAGLVRIHAHTTAINPYLITKLRSFNHAAPNVDVIIEERMSAEIIEDIHSVKADIGIVSGTTDASGLTSHAWVSDELVAVLPRSSPLASVSPVSFLNVIDYPFIAMQRSSALYSLFENAAREQHRQFLPCAYMASFESVVVLVEAGSGVSILPKAYVTNSTRSIISVPLSEPWAKRQTSRCYRSTSLLSPTAMTVLDFLRRPEESINP</sequence>
<organism evidence="6 7">
    <name type="scientific">Novosphingobium arvoryzae</name>
    <dbReference type="NCBI Taxonomy" id="1256514"/>
    <lineage>
        <taxon>Bacteria</taxon>
        <taxon>Pseudomonadati</taxon>
        <taxon>Pseudomonadota</taxon>
        <taxon>Alphaproteobacteria</taxon>
        <taxon>Sphingomonadales</taxon>
        <taxon>Sphingomonadaceae</taxon>
        <taxon>Novosphingobium</taxon>
    </lineage>
</organism>
<evidence type="ECO:0000256" key="2">
    <source>
        <dbReference type="ARBA" id="ARBA00023015"/>
    </source>
</evidence>
<proteinExistence type="inferred from homology"/>
<dbReference type="InterPro" id="IPR005119">
    <property type="entry name" value="LysR_subst-bd"/>
</dbReference>
<dbReference type="Gene3D" id="3.40.190.290">
    <property type="match status" value="1"/>
</dbReference>
<dbReference type="SUPFAM" id="SSF53850">
    <property type="entry name" value="Periplasmic binding protein-like II"/>
    <property type="match status" value="1"/>
</dbReference>
<reference evidence="6" key="2">
    <citation type="submission" date="2020-09" db="EMBL/GenBank/DDBJ databases">
        <authorList>
            <person name="Sun Q."/>
            <person name="Kim S."/>
        </authorList>
    </citation>
    <scope>NUCLEOTIDE SEQUENCE</scope>
    <source>
        <strain evidence="6">KCTC 32422</strain>
    </source>
</reference>
<dbReference type="Pfam" id="PF00126">
    <property type="entry name" value="HTH_1"/>
    <property type="match status" value="1"/>
</dbReference>
<dbReference type="GO" id="GO:0003700">
    <property type="term" value="F:DNA-binding transcription factor activity"/>
    <property type="evidence" value="ECO:0007669"/>
    <property type="project" value="InterPro"/>
</dbReference>
<dbReference type="InterPro" id="IPR000847">
    <property type="entry name" value="LysR_HTH_N"/>
</dbReference>
<gene>
    <name evidence="6" type="ORF">GCM10011617_23840</name>
</gene>
<dbReference type="PROSITE" id="PS50931">
    <property type="entry name" value="HTH_LYSR"/>
    <property type="match status" value="1"/>
</dbReference>
<evidence type="ECO:0000313" key="6">
    <source>
        <dbReference type="EMBL" id="GHA02185.1"/>
    </source>
</evidence>
<dbReference type="GO" id="GO:0003677">
    <property type="term" value="F:DNA binding"/>
    <property type="evidence" value="ECO:0007669"/>
    <property type="project" value="UniProtKB-KW"/>
</dbReference>
<dbReference type="InterPro" id="IPR050950">
    <property type="entry name" value="HTH-type_LysR_regulators"/>
</dbReference>
<evidence type="ECO:0000256" key="1">
    <source>
        <dbReference type="ARBA" id="ARBA00009437"/>
    </source>
</evidence>
<evidence type="ECO:0000259" key="5">
    <source>
        <dbReference type="PROSITE" id="PS50931"/>
    </source>
</evidence>
<keyword evidence="3" id="KW-0238">DNA-binding</keyword>
<comment type="similarity">
    <text evidence="1">Belongs to the LysR transcriptional regulatory family.</text>
</comment>
<protein>
    <submittedName>
        <fullName evidence="6">LysR family transcriptional regulator</fullName>
    </submittedName>
</protein>
<dbReference type="Proteomes" id="UP000634139">
    <property type="component" value="Unassembled WGS sequence"/>
</dbReference>
<reference evidence="6" key="1">
    <citation type="journal article" date="2014" name="Int. J. Syst. Evol. Microbiol.">
        <title>Complete genome sequence of Corynebacterium casei LMG S-19264T (=DSM 44701T), isolated from a smear-ripened cheese.</title>
        <authorList>
            <consortium name="US DOE Joint Genome Institute (JGI-PGF)"/>
            <person name="Walter F."/>
            <person name="Albersmeier A."/>
            <person name="Kalinowski J."/>
            <person name="Ruckert C."/>
        </authorList>
    </citation>
    <scope>NUCLEOTIDE SEQUENCE</scope>
    <source>
        <strain evidence="6">KCTC 32422</strain>
    </source>
</reference>
<dbReference type="SUPFAM" id="SSF46785">
    <property type="entry name" value="Winged helix' DNA-binding domain"/>
    <property type="match status" value="1"/>
</dbReference>
<dbReference type="PANTHER" id="PTHR30419">
    <property type="entry name" value="HTH-TYPE TRANSCRIPTIONAL REGULATOR YBHD"/>
    <property type="match status" value="1"/>
</dbReference>
<evidence type="ECO:0000256" key="3">
    <source>
        <dbReference type="ARBA" id="ARBA00023125"/>
    </source>
</evidence>
<dbReference type="Gene3D" id="1.10.10.10">
    <property type="entry name" value="Winged helix-like DNA-binding domain superfamily/Winged helix DNA-binding domain"/>
    <property type="match status" value="1"/>
</dbReference>
<comment type="caution">
    <text evidence="6">The sequence shown here is derived from an EMBL/GenBank/DDBJ whole genome shotgun (WGS) entry which is preliminary data.</text>
</comment>
<keyword evidence="7" id="KW-1185">Reference proteome</keyword>
<dbReference type="InterPro" id="IPR036388">
    <property type="entry name" value="WH-like_DNA-bd_sf"/>
</dbReference>
<feature type="domain" description="HTH lysR-type" evidence="5">
    <location>
        <begin position="1"/>
        <end position="41"/>
    </location>
</feature>
<name>A0A918RMD8_9SPHN</name>
<evidence type="ECO:0000313" key="7">
    <source>
        <dbReference type="Proteomes" id="UP000634139"/>
    </source>
</evidence>
<dbReference type="AlphaFoldDB" id="A0A918RMD8"/>
<dbReference type="Pfam" id="PF03466">
    <property type="entry name" value="LysR_substrate"/>
    <property type="match status" value="1"/>
</dbReference>
<keyword evidence="2" id="KW-0805">Transcription regulation</keyword>
<dbReference type="GO" id="GO:0005829">
    <property type="term" value="C:cytosol"/>
    <property type="evidence" value="ECO:0007669"/>
    <property type="project" value="TreeGrafter"/>
</dbReference>
<keyword evidence="4" id="KW-0804">Transcription</keyword>